<dbReference type="AlphaFoldDB" id="A0A5N6MGT8"/>
<keyword evidence="3" id="KW-1185">Reference proteome</keyword>
<protein>
    <submittedName>
        <fullName evidence="2">DUF998 domain-containing protein</fullName>
    </submittedName>
</protein>
<evidence type="ECO:0000256" key="1">
    <source>
        <dbReference type="SAM" id="Phobius"/>
    </source>
</evidence>
<proteinExistence type="predicted"/>
<dbReference type="Pfam" id="PF06197">
    <property type="entry name" value="DUF998"/>
    <property type="match status" value="1"/>
</dbReference>
<evidence type="ECO:0000313" key="3">
    <source>
        <dbReference type="Proteomes" id="UP000326852"/>
    </source>
</evidence>
<comment type="caution">
    <text evidence="2">The sequence shown here is derived from an EMBL/GenBank/DDBJ whole genome shotgun (WGS) entry which is preliminary data.</text>
</comment>
<dbReference type="InterPro" id="IPR009339">
    <property type="entry name" value="DUF998"/>
</dbReference>
<feature type="transmembrane region" description="Helical" evidence="1">
    <location>
        <begin position="163"/>
        <end position="180"/>
    </location>
</feature>
<keyword evidence="1" id="KW-0812">Transmembrane</keyword>
<evidence type="ECO:0000313" key="2">
    <source>
        <dbReference type="EMBL" id="KAD3632914.1"/>
    </source>
</evidence>
<keyword evidence="1" id="KW-1133">Transmembrane helix</keyword>
<feature type="transmembrane region" description="Helical" evidence="1">
    <location>
        <begin position="192"/>
        <end position="212"/>
    </location>
</feature>
<dbReference type="Proteomes" id="UP000326852">
    <property type="component" value="Unassembled WGS sequence"/>
</dbReference>
<gene>
    <name evidence="2" type="ORF">GD627_08640</name>
</gene>
<keyword evidence="1" id="KW-0472">Membrane</keyword>
<name>A0A5N6MGT8_9MICC</name>
<accession>A0A5N6MGT8</accession>
<organism evidence="2 3">
    <name type="scientific">Arthrobacter yangruifuii</name>
    <dbReference type="NCBI Taxonomy" id="2606616"/>
    <lineage>
        <taxon>Bacteria</taxon>
        <taxon>Bacillati</taxon>
        <taxon>Actinomycetota</taxon>
        <taxon>Actinomycetes</taxon>
        <taxon>Micrococcales</taxon>
        <taxon>Micrococcaceae</taxon>
        <taxon>Arthrobacter</taxon>
    </lineage>
</organism>
<feature type="transmembrane region" description="Helical" evidence="1">
    <location>
        <begin position="99"/>
        <end position="120"/>
    </location>
</feature>
<feature type="transmembrane region" description="Helical" evidence="1">
    <location>
        <begin position="232"/>
        <end position="249"/>
    </location>
</feature>
<sequence length="271" mass="28633">MSCTAVRMRCAPAEVMIRDYSEPDHTFVLYARAMTRLHLGAALWTLCLVTFPAQVIAAAQWPNPYSWSSNFISDLGVTSCRTFDAGTRVERYICSPGHLLANGSTIANGALMAVGAILLWSVWPRQRTGKTAMFFLAAGGVLVMLVGFLAWDVHPGAHDAVALAQALMQWIGMAFLAFALKGSTAARWASALTMASLALSIAGFVLFIDAISGGPSISLGLGVTERLAFDTLTIWGAVLGVILLMTTLGHRSTASNQEAIPGSAPTTSPAA</sequence>
<feature type="transmembrane region" description="Helical" evidence="1">
    <location>
        <begin position="132"/>
        <end position="151"/>
    </location>
</feature>
<dbReference type="EMBL" id="VTFX01000004">
    <property type="protein sequence ID" value="KAD3632914.1"/>
    <property type="molecule type" value="Genomic_DNA"/>
</dbReference>
<reference evidence="2 3" key="1">
    <citation type="submission" date="2019-08" db="EMBL/GenBank/DDBJ databases">
        <title>Arthrobacter sp. nov., isolated from plateau pika and Tibetan wild ass.</title>
        <authorList>
            <person name="Ge Y."/>
        </authorList>
    </citation>
    <scope>NUCLEOTIDE SEQUENCE [LARGE SCALE GENOMIC DNA]</scope>
    <source>
        <strain evidence="2 3">785</strain>
    </source>
</reference>
<feature type="transmembrane region" description="Helical" evidence="1">
    <location>
        <begin position="41"/>
        <end position="61"/>
    </location>
</feature>